<organism evidence="2 3">
    <name type="scientific">Achromobacter kerstersii</name>
    <dbReference type="NCBI Taxonomy" id="1353890"/>
    <lineage>
        <taxon>Bacteria</taxon>
        <taxon>Pseudomonadati</taxon>
        <taxon>Pseudomonadota</taxon>
        <taxon>Betaproteobacteria</taxon>
        <taxon>Burkholderiales</taxon>
        <taxon>Alcaligenaceae</taxon>
        <taxon>Achromobacter</taxon>
    </lineage>
</organism>
<dbReference type="AlphaFoldDB" id="A0A6S7ANZ1"/>
<protein>
    <recommendedName>
        <fullName evidence="4">DUF4340 domain-containing protein</fullName>
    </recommendedName>
</protein>
<evidence type="ECO:0000256" key="1">
    <source>
        <dbReference type="SAM" id="SignalP"/>
    </source>
</evidence>
<keyword evidence="1" id="KW-0732">Signal</keyword>
<evidence type="ECO:0000313" key="3">
    <source>
        <dbReference type="Proteomes" id="UP000494269"/>
    </source>
</evidence>
<dbReference type="Proteomes" id="UP000494269">
    <property type="component" value="Unassembled WGS sequence"/>
</dbReference>
<dbReference type="RefSeq" id="WP_254600677.1">
    <property type="nucleotide sequence ID" value="NZ_CADIJQ010000008.1"/>
</dbReference>
<gene>
    <name evidence="2" type="ORF">LMG3441_04447</name>
</gene>
<feature type="chain" id="PRO_5028983130" description="DUF4340 domain-containing protein" evidence="1">
    <location>
        <begin position="22"/>
        <end position="219"/>
    </location>
</feature>
<feature type="signal peptide" evidence="1">
    <location>
        <begin position="1"/>
        <end position="21"/>
    </location>
</feature>
<keyword evidence="3" id="KW-1185">Reference proteome</keyword>
<proteinExistence type="predicted"/>
<evidence type="ECO:0008006" key="4">
    <source>
        <dbReference type="Google" id="ProtNLM"/>
    </source>
</evidence>
<sequence length="219" mass="22399">MNATKTAATSTVATAATTATAAAAATAATAATSTGTTPAARLPARLVWPLLLAAGVALSAWQWREATESPAAHGGHSHLHDDTGKPARLYAWNADQAARITLSTPASTLALTRGASGWAATPAHIGKAFDAADFVSLFSQARSDRILSPHPGESYGLDPAAMHIAIDDAQGVPLARMAVGALAPDGLGRYVQLPGEAQIRIIPDYQTRAPLAAVIQVNP</sequence>
<name>A0A6S7ANZ1_9BURK</name>
<evidence type="ECO:0000313" key="2">
    <source>
        <dbReference type="EMBL" id="CAB3728339.1"/>
    </source>
</evidence>
<accession>A0A6S7ANZ1</accession>
<reference evidence="2 3" key="1">
    <citation type="submission" date="2020-04" db="EMBL/GenBank/DDBJ databases">
        <authorList>
            <person name="De Canck E."/>
        </authorList>
    </citation>
    <scope>NUCLEOTIDE SEQUENCE [LARGE SCALE GENOMIC DNA]</scope>
    <source>
        <strain evidence="2 3">LMG 3441</strain>
    </source>
</reference>
<dbReference type="EMBL" id="CADIJQ010000008">
    <property type="protein sequence ID" value="CAB3728339.1"/>
    <property type="molecule type" value="Genomic_DNA"/>
</dbReference>